<dbReference type="RefSeq" id="WP_396675741.1">
    <property type="nucleotide sequence ID" value="NZ_JBIRPU010000001.1"/>
</dbReference>
<name>A0ABW7SF18_9ACTN</name>
<keyword evidence="4" id="KW-1185">Reference proteome</keyword>
<dbReference type="EMBL" id="JBIRPU010000001">
    <property type="protein sequence ID" value="MFI0791191.1"/>
    <property type="molecule type" value="Genomic_DNA"/>
</dbReference>
<accession>A0ABW7SF18</accession>
<evidence type="ECO:0000313" key="3">
    <source>
        <dbReference type="EMBL" id="MFI0791191.1"/>
    </source>
</evidence>
<sequence length="474" mass="54772">MRSHEEVQAALVSFVARWQTYAGTERSEAETYLNELFECYGLSREDSYAVFEDAHSSTGIVDLHLPARLIFEMKAPEETTRLAQHRKDALDHWHNWTSVTTRHRPQFVVLCSFHHFEIWLPGQHPKAPLADFPLAELPDRYKSLWVLPGSSFIDQSTSDKARRMTLNEGKCQQGPNPMSKGFILTTEEARSLLNRTDVPYRHVVRPYLMGDDIASDPAQRPRRWIIDFGRRPLEEAMKYPAALEILRNRVKPIRDNDRRKDVRERWWQFGKDPGLRVHWYLVPRRYIALRLQDKRLLTTWCGPWTCPSNQVVTIKLDDDYSMGILSSFTHSAWAWFQSSTVKDALRYAPNSTFLTFPWPSPVTDDQRARVAEASRRVIARQQDICAEQQFGLTRLYDLVDEGTYADLKKLHGELDEAVAACYGWPKAIAQDKDELGRRLFALNVEIARGKSYDPFAFTRRDAEAFAEPLGSPAV</sequence>
<dbReference type="InterPro" id="IPR046817">
    <property type="entry name" value="MmeI_N"/>
</dbReference>
<dbReference type="Pfam" id="PF20466">
    <property type="entry name" value="MmeI_TRD"/>
    <property type="match status" value="1"/>
</dbReference>
<evidence type="ECO:0000313" key="4">
    <source>
        <dbReference type="Proteomes" id="UP001611075"/>
    </source>
</evidence>
<dbReference type="Proteomes" id="UP001611075">
    <property type="component" value="Unassembled WGS sequence"/>
</dbReference>
<proteinExistence type="predicted"/>
<dbReference type="Pfam" id="PF20464">
    <property type="entry name" value="MmeI_N"/>
    <property type="match status" value="1"/>
</dbReference>
<feature type="domain" description="MmeI-like target recognition" evidence="2">
    <location>
        <begin position="168"/>
        <end position="360"/>
    </location>
</feature>
<evidence type="ECO:0000259" key="1">
    <source>
        <dbReference type="Pfam" id="PF20464"/>
    </source>
</evidence>
<protein>
    <submittedName>
        <fullName evidence="3">Type IIL restriction-modification enzyme MmeI</fullName>
    </submittedName>
</protein>
<evidence type="ECO:0000259" key="2">
    <source>
        <dbReference type="Pfam" id="PF20466"/>
    </source>
</evidence>
<gene>
    <name evidence="3" type="ORF">ACH4OY_00585</name>
</gene>
<feature type="domain" description="MmeI-like N-terminal" evidence="1">
    <location>
        <begin position="12"/>
        <end position="150"/>
    </location>
</feature>
<dbReference type="InterPro" id="IPR046820">
    <property type="entry name" value="MmeI_TRD"/>
</dbReference>
<reference evidence="3 4" key="1">
    <citation type="submission" date="2024-10" db="EMBL/GenBank/DDBJ databases">
        <title>The Natural Products Discovery Center: Release of the First 8490 Sequenced Strains for Exploring Actinobacteria Biosynthetic Diversity.</title>
        <authorList>
            <person name="Kalkreuter E."/>
            <person name="Kautsar S.A."/>
            <person name="Yang D."/>
            <person name="Bader C.D."/>
            <person name="Teijaro C.N."/>
            <person name="Fluegel L."/>
            <person name="Davis C.M."/>
            <person name="Simpson J.R."/>
            <person name="Lauterbach L."/>
            <person name="Steele A.D."/>
            <person name="Gui C."/>
            <person name="Meng S."/>
            <person name="Li G."/>
            <person name="Viehrig K."/>
            <person name="Ye F."/>
            <person name="Su P."/>
            <person name="Kiefer A.F."/>
            <person name="Nichols A."/>
            <person name="Cepeda A.J."/>
            <person name="Yan W."/>
            <person name="Fan B."/>
            <person name="Jiang Y."/>
            <person name="Adhikari A."/>
            <person name="Zheng C.-J."/>
            <person name="Schuster L."/>
            <person name="Cowan T.M."/>
            <person name="Smanski M.J."/>
            <person name="Chevrette M.G."/>
            <person name="De Carvalho L.P.S."/>
            <person name="Shen B."/>
        </authorList>
    </citation>
    <scope>NUCLEOTIDE SEQUENCE [LARGE SCALE GENOMIC DNA]</scope>
    <source>
        <strain evidence="3 4">NPDC021253</strain>
    </source>
</reference>
<comment type="caution">
    <text evidence="3">The sequence shown here is derived from an EMBL/GenBank/DDBJ whole genome shotgun (WGS) entry which is preliminary data.</text>
</comment>
<organism evidence="3 4">
    <name type="scientific">Micromonospora rubida</name>
    <dbReference type="NCBI Taxonomy" id="2697657"/>
    <lineage>
        <taxon>Bacteria</taxon>
        <taxon>Bacillati</taxon>
        <taxon>Actinomycetota</taxon>
        <taxon>Actinomycetes</taxon>
        <taxon>Micromonosporales</taxon>
        <taxon>Micromonosporaceae</taxon>
        <taxon>Micromonospora</taxon>
    </lineage>
</organism>